<gene>
    <name evidence="3" type="ORF">EV192_106313</name>
</gene>
<evidence type="ECO:0000313" key="4">
    <source>
        <dbReference type="Proteomes" id="UP000295680"/>
    </source>
</evidence>
<dbReference type="PANTHER" id="PTHR46696:SF1">
    <property type="entry name" value="CYTOCHROME P450 YJIB-RELATED"/>
    <property type="match status" value="1"/>
</dbReference>
<evidence type="ECO:0000256" key="1">
    <source>
        <dbReference type="ARBA" id="ARBA00010617"/>
    </source>
</evidence>
<proteinExistence type="inferred from homology"/>
<dbReference type="Proteomes" id="UP000295680">
    <property type="component" value="Unassembled WGS sequence"/>
</dbReference>
<accession>A0A4R2JIM6</accession>
<dbReference type="GO" id="GO:0004497">
    <property type="term" value="F:monooxygenase activity"/>
    <property type="evidence" value="ECO:0007669"/>
    <property type="project" value="InterPro"/>
</dbReference>
<dbReference type="OrthoDB" id="4133219at2"/>
<comment type="similarity">
    <text evidence="1">Belongs to the cytochrome P450 family.</text>
</comment>
<dbReference type="Gene3D" id="1.10.630.10">
    <property type="entry name" value="Cytochrome P450"/>
    <property type="match status" value="1"/>
</dbReference>
<dbReference type="EMBL" id="SLWS01000006">
    <property type="protein sequence ID" value="TCO56838.1"/>
    <property type="molecule type" value="Genomic_DNA"/>
</dbReference>
<evidence type="ECO:0000313" key="3">
    <source>
        <dbReference type="EMBL" id="TCO56838.1"/>
    </source>
</evidence>
<reference evidence="3 4" key="1">
    <citation type="submission" date="2019-03" db="EMBL/GenBank/DDBJ databases">
        <title>Genomic Encyclopedia of Type Strains, Phase IV (KMG-IV): sequencing the most valuable type-strain genomes for metagenomic binning, comparative biology and taxonomic classification.</title>
        <authorList>
            <person name="Goeker M."/>
        </authorList>
    </citation>
    <scope>NUCLEOTIDE SEQUENCE [LARGE SCALE GENOMIC DNA]</scope>
    <source>
        <strain evidence="3 4">DSM 45934</strain>
    </source>
</reference>
<dbReference type="GO" id="GO:0005506">
    <property type="term" value="F:iron ion binding"/>
    <property type="evidence" value="ECO:0007669"/>
    <property type="project" value="InterPro"/>
</dbReference>
<sequence length="253" mass="27957">MYFSEALGAWIATRYADVDRVLTDHVTFSSDELRYSAQEIPHRDNPVLSSLVATDPPRHHELRRIVSQVFTPRAVANVDIETTVRGLLDRVGDEADVVDGIAYPMSVTTIAGLLGVPADPDFIRWTEAITSFAGVFTEDDTRKAEFHRARAEMTDYFRAELARPRGSDIIGTLARSGLGGDELVDFCSLLLINGHETTKTLLVNAVMSLYGGDRRTAGRSGPPAGRDRRGPPVPPAGRRHRPVHHRVNHVRRA</sequence>
<dbReference type="InterPro" id="IPR036396">
    <property type="entry name" value="Cyt_P450_sf"/>
</dbReference>
<comment type="caution">
    <text evidence="3">The sequence shown here is derived from an EMBL/GenBank/DDBJ whole genome shotgun (WGS) entry which is preliminary data.</text>
</comment>
<evidence type="ECO:0000256" key="2">
    <source>
        <dbReference type="SAM" id="MobiDB-lite"/>
    </source>
</evidence>
<feature type="region of interest" description="Disordered" evidence="2">
    <location>
        <begin position="213"/>
        <end position="253"/>
    </location>
</feature>
<organism evidence="3 4">
    <name type="scientific">Actinocrispum wychmicini</name>
    <dbReference type="NCBI Taxonomy" id="1213861"/>
    <lineage>
        <taxon>Bacteria</taxon>
        <taxon>Bacillati</taxon>
        <taxon>Actinomycetota</taxon>
        <taxon>Actinomycetes</taxon>
        <taxon>Pseudonocardiales</taxon>
        <taxon>Pseudonocardiaceae</taxon>
        <taxon>Actinocrispum</taxon>
    </lineage>
</organism>
<feature type="compositionally biased region" description="Basic residues" evidence="2">
    <location>
        <begin position="237"/>
        <end position="253"/>
    </location>
</feature>
<dbReference type="GO" id="GO:0020037">
    <property type="term" value="F:heme binding"/>
    <property type="evidence" value="ECO:0007669"/>
    <property type="project" value="InterPro"/>
</dbReference>
<dbReference type="PANTHER" id="PTHR46696">
    <property type="entry name" value="P450, PUTATIVE (EUROFUNG)-RELATED"/>
    <property type="match status" value="1"/>
</dbReference>
<dbReference type="GO" id="GO:0016705">
    <property type="term" value="F:oxidoreductase activity, acting on paired donors, with incorporation or reduction of molecular oxygen"/>
    <property type="evidence" value="ECO:0007669"/>
    <property type="project" value="InterPro"/>
</dbReference>
<dbReference type="SUPFAM" id="SSF48264">
    <property type="entry name" value="Cytochrome P450"/>
    <property type="match status" value="1"/>
</dbReference>
<protein>
    <recommendedName>
        <fullName evidence="5">Cytochrome P450</fullName>
    </recommendedName>
</protein>
<evidence type="ECO:0008006" key="5">
    <source>
        <dbReference type="Google" id="ProtNLM"/>
    </source>
</evidence>
<keyword evidence="4" id="KW-1185">Reference proteome</keyword>
<name>A0A4R2JIM6_9PSEU</name>
<dbReference type="AlphaFoldDB" id="A0A4R2JIM6"/>
<dbReference type="RefSeq" id="WP_132120424.1">
    <property type="nucleotide sequence ID" value="NZ_SLWS01000006.1"/>
</dbReference>